<keyword evidence="2" id="KW-0472">Membrane</keyword>
<dbReference type="InterPro" id="IPR001849">
    <property type="entry name" value="PH_domain"/>
</dbReference>
<organism evidence="4 5">
    <name type="scientific">Prymnesium parvum</name>
    <name type="common">Toxic golden alga</name>
    <dbReference type="NCBI Taxonomy" id="97485"/>
    <lineage>
        <taxon>Eukaryota</taxon>
        <taxon>Haptista</taxon>
        <taxon>Haptophyta</taxon>
        <taxon>Prymnesiophyceae</taxon>
        <taxon>Prymnesiales</taxon>
        <taxon>Prymnesiaceae</taxon>
        <taxon>Prymnesium</taxon>
    </lineage>
</organism>
<dbReference type="Proteomes" id="UP001515480">
    <property type="component" value="Unassembled WGS sequence"/>
</dbReference>
<keyword evidence="5" id="KW-1185">Reference proteome</keyword>
<feature type="transmembrane region" description="Helical" evidence="2">
    <location>
        <begin position="66"/>
        <end position="93"/>
    </location>
</feature>
<dbReference type="SUPFAM" id="SSF50729">
    <property type="entry name" value="PH domain-like"/>
    <property type="match status" value="1"/>
</dbReference>
<dbReference type="GO" id="GO:0042147">
    <property type="term" value="P:retrograde transport, endosome to Golgi"/>
    <property type="evidence" value="ECO:0007669"/>
    <property type="project" value="TreeGrafter"/>
</dbReference>
<comment type="caution">
    <text evidence="4">The sequence shown here is derived from an EMBL/GenBank/DDBJ whole genome shotgun (WGS) entry which is preliminary data.</text>
</comment>
<protein>
    <recommendedName>
        <fullName evidence="3">PH domain-containing protein</fullName>
    </recommendedName>
</protein>
<dbReference type="GO" id="GO:0005769">
    <property type="term" value="C:early endosome"/>
    <property type="evidence" value="ECO:0007669"/>
    <property type="project" value="TreeGrafter"/>
</dbReference>
<evidence type="ECO:0000259" key="3">
    <source>
        <dbReference type="PROSITE" id="PS50003"/>
    </source>
</evidence>
<dbReference type="SMART" id="SM00233">
    <property type="entry name" value="PH"/>
    <property type="match status" value="1"/>
</dbReference>
<proteinExistence type="predicted"/>
<dbReference type="GO" id="GO:0007032">
    <property type="term" value="P:endosome organization"/>
    <property type="evidence" value="ECO:0007669"/>
    <property type="project" value="TreeGrafter"/>
</dbReference>
<dbReference type="PROSITE" id="PS50003">
    <property type="entry name" value="PH_DOMAIN"/>
    <property type="match status" value="1"/>
</dbReference>
<accession>A0AB34JXH6</accession>
<dbReference type="Gene3D" id="2.30.29.30">
    <property type="entry name" value="Pleckstrin-homology domain (PH domain)/Phosphotyrosine-binding domain (PTB)"/>
    <property type="match status" value="1"/>
</dbReference>
<keyword evidence="1" id="KW-0597">Phosphoprotein</keyword>
<dbReference type="EMBL" id="JBGBPQ010000004">
    <property type="protein sequence ID" value="KAL1525612.1"/>
    <property type="molecule type" value="Genomic_DNA"/>
</dbReference>
<dbReference type="PANTHER" id="PTHR22902">
    <property type="entry name" value="SESQUIPEDALIAN"/>
    <property type="match status" value="1"/>
</dbReference>
<reference evidence="4 5" key="1">
    <citation type="journal article" date="2024" name="Science">
        <title>Giant polyketide synthase enzymes in the biosynthesis of giant marine polyether toxins.</title>
        <authorList>
            <person name="Fallon T.R."/>
            <person name="Shende V.V."/>
            <person name="Wierzbicki I.H."/>
            <person name="Pendleton A.L."/>
            <person name="Watervoot N.F."/>
            <person name="Auber R.P."/>
            <person name="Gonzalez D.J."/>
            <person name="Wisecaver J.H."/>
            <person name="Moore B.S."/>
        </authorList>
    </citation>
    <scope>NUCLEOTIDE SEQUENCE [LARGE SCALE GENOMIC DNA]</scope>
    <source>
        <strain evidence="4 5">12B1</strain>
    </source>
</reference>
<evidence type="ECO:0000256" key="1">
    <source>
        <dbReference type="ARBA" id="ARBA00022553"/>
    </source>
</evidence>
<evidence type="ECO:0000313" key="4">
    <source>
        <dbReference type="EMBL" id="KAL1525612.1"/>
    </source>
</evidence>
<dbReference type="PANTHER" id="PTHR22902:SF27">
    <property type="entry name" value="PLECKSTRIN HOMOLOGY DOMAIN-CONTAINING FAMILY A MEMBER 3"/>
    <property type="match status" value="1"/>
</dbReference>
<dbReference type="AlphaFoldDB" id="A0AB34JXH6"/>
<dbReference type="GO" id="GO:0001881">
    <property type="term" value="P:receptor recycling"/>
    <property type="evidence" value="ECO:0007669"/>
    <property type="project" value="TreeGrafter"/>
</dbReference>
<feature type="transmembrane region" description="Helical" evidence="2">
    <location>
        <begin position="114"/>
        <end position="135"/>
    </location>
</feature>
<gene>
    <name evidence="4" type="ORF">AB1Y20_020465</name>
</gene>
<dbReference type="GO" id="GO:0055037">
    <property type="term" value="C:recycling endosome"/>
    <property type="evidence" value="ECO:0007669"/>
    <property type="project" value="TreeGrafter"/>
</dbReference>
<dbReference type="Pfam" id="PF00169">
    <property type="entry name" value="PH"/>
    <property type="match status" value="1"/>
</dbReference>
<feature type="transmembrane region" description="Helical" evidence="2">
    <location>
        <begin position="141"/>
        <end position="160"/>
    </location>
</feature>
<dbReference type="GO" id="GO:0005829">
    <property type="term" value="C:cytosol"/>
    <property type="evidence" value="ECO:0007669"/>
    <property type="project" value="GOC"/>
</dbReference>
<evidence type="ECO:0000313" key="5">
    <source>
        <dbReference type="Proteomes" id="UP001515480"/>
    </source>
</evidence>
<dbReference type="GO" id="GO:0005802">
    <property type="term" value="C:trans-Golgi network"/>
    <property type="evidence" value="ECO:0007669"/>
    <property type="project" value="TreeGrafter"/>
</dbReference>
<dbReference type="InterPro" id="IPR011993">
    <property type="entry name" value="PH-like_dom_sf"/>
</dbReference>
<keyword evidence="2" id="KW-0812">Transmembrane</keyword>
<sequence length="367" mass="40513">MLQADKQVLLAGVKRNALELRQRELEFNVERFTNLATQASVIAGFSFESLVELEVPEGTHWFLSSAYFVCGAAAMALSLYVLCVASFACVYGHRLALQGPHGSLEQAVYMLKEYRFHFFATAGLSLLFLVFAAILMSWIKMGAAAGVVTTIFLAFFAAVASRLTEMHQRFEIPGAQVVTGAARILGSAGAVLDLSHLNPRAYFKTKEYQPTKPDDVDARQRRGSWLGSATRFVNPQQAERAPSQFEGTLMKKGEKSFGKQEYRTRYFVLQGSYLYYFKSWEDYGSMGLQAATNYNSPIKLAAYTPMAVRGDPLKFDLVPNNPVDRTWELMASTSQEAKEWCSTLMQAKKNGSVGYSASSSSSVAGAS</sequence>
<dbReference type="InterPro" id="IPR045188">
    <property type="entry name" value="Boi1/Boi2-like"/>
</dbReference>
<feature type="domain" description="PH" evidence="3">
    <location>
        <begin position="242"/>
        <end position="349"/>
    </location>
</feature>
<name>A0AB34JXH6_PRYPA</name>
<keyword evidence="2" id="KW-1133">Transmembrane helix</keyword>
<evidence type="ECO:0000256" key="2">
    <source>
        <dbReference type="SAM" id="Phobius"/>
    </source>
</evidence>